<sequence length="124" mass="14667">LLTPLPHLQRISRVRKEFLLDMEAELIGYSQRLLILDGYIFRRHRVGVQRINWRCSRNRKNKCTASVSTSCISKTDGKVALLKSYFQRQNMFNHNHPPCPEEVEFERRQAVKTQLQRVDEPTDN</sequence>
<accession>A0ACC2N1M0</accession>
<reference evidence="1" key="1">
    <citation type="submission" date="2023-04" db="EMBL/GenBank/DDBJ databases">
        <title>A chromosome-level genome assembly of the parasitoid wasp Eretmocerus hayati.</title>
        <authorList>
            <person name="Zhong Y."/>
            <person name="Liu S."/>
            <person name="Liu Y."/>
        </authorList>
    </citation>
    <scope>NUCLEOTIDE SEQUENCE</scope>
    <source>
        <strain evidence="1">ZJU_SS_LIU_2023</strain>
    </source>
</reference>
<dbReference type="EMBL" id="CM056744">
    <property type="protein sequence ID" value="KAJ8665050.1"/>
    <property type="molecule type" value="Genomic_DNA"/>
</dbReference>
<feature type="non-terminal residue" evidence="1">
    <location>
        <position position="124"/>
    </location>
</feature>
<keyword evidence="2" id="KW-1185">Reference proteome</keyword>
<evidence type="ECO:0000313" key="1">
    <source>
        <dbReference type="EMBL" id="KAJ8665050.1"/>
    </source>
</evidence>
<gene>
    <name evidence="1" type="ORF">QAD02_006712</name>
</gene>
<comment type="caution">
    <text evidence="1">The sequence shown here is derived from an EMBL/GenBank/DDBJ whole genome shotgun (WGS) entry which is preliminary data.</text>
</comment>
<name>A0ACC2N1M0_9HYME</name>
<proteinExistence type="predicted"/>
<protein>
    <submittedName>
        <fullName evidence="1">Uncharacterized protein</fullName>
    </submittedName>
</protein>
<evidence type="ECO:0000313" key="2">
    <source>
        <dbReference type="Proteomes" id="UP001239111"/>
    </source>
</evidence>
<feature type="non-terminal residue" evidence="1">
    <location>
        <position position="1"/>
    </location>
</feature>
<organism evidence="1 2">
    <name type="scientific">Eretmocerus hayati</name>
    <dbReference type="NCBI Taxonomy" id="131215"/>
    <lineage>
        <taxon>Eukaryota</taxon>
        <taxon>Metazoa</taxon>
        <taxon>Ecdysozoa</taxon>
        <taxon>Arthropoda</taxon>
        <taxon>Hexapoda</taxon>
        <taxon>Insecta</taxon>
        <taxon>Pterygota</taxon>
        <taxon>Neoptera</taxon>
        <taxon>Endopterygota</taxon>
        <taxon>Hymenoptera</taxon>
        <taxon>Apocrita</taxon>
        <taxon>Proctotrupomorpha</taxon>
        <taxon>Chalcidoidea</taxon>
        <taxon>Aphelinidae</taxon>
        <taxon>Aphelininae</taxon>
        <taxon>Eretmocerus</taxon>
    </lineage>
</organism>
<dbReference type="Proteomes" id="UP001239111">
    <property type="component" value="Chromosome 4"/>
</dbReference>